<keyword evidence="7 9" id="KW-0804">Transcription</keyword>
<organism evidence="10 11">
    <name type="scientific">Ferrigenium kumadai</name>
    <dbReference type="NCBI Taxonomy" id="1682490"/>
    <lineage>
        <taxon>Bacteria</taxon>
        <taxon>Pseudomonadati</taxon>
        <taxon>Pseudomonadota</taxon>
        <taxon>Betaproteobacteria</taxon>
        <taxon>Nitrosomonadales</taxon>
        <taxon>Gallionellaceae</taxon>
        <taxon>Ferrigenium</taxon>
    </lineage>
</organism>
<comment type="subunit">
    <text evidence="9">Homodimer; disulfide-linked. Forms a heterohexamer composed of two FlhC and four FlhD subunits. Each FlhC binds a FlhD dimer, forming a heterotrimer, and a hexamer assembles by dimerization of two heterotrimers.</text>
</comment>
<dbReference type="NCBIfam" id="NF002783">
    <property type="entry name" value="PRK02909.1-1"/>
    <property type="match status" value="1"/>
</dbReference>
<dbReference type="AlphaFoldDB" id="A0AAN1VZR6"/>
<keyword evidence="1 9" id="KW-0963">Cytoplasm</keyword>
<evidence type="ECO:0000256" key="6">
    <source>
        <dbReference type="ARBA" id="ARBA00023159"/>
    </source>
</evidence>
<dbReference type="GO" id="GO:1902208">
    <property type="term" value="P:regulation of bacterial-type flagellum assembly"/>
    <property type="evidence" value="ECO:0007669"/>
    <property type="project" value="UniProtKB-UniRule"/>
</dbReference>
<evidence type="ECO:0000313" key="11">
    <source>
        <dbReference type="Proteomes" id="UP001319121"/>
    </source>
</evidence>
<dbReference type="KEGG" id="fku:FGKAn22_14160"/>
<comment type="subcellular location">
    <subcellularLocation>
        <location evidence="9">Cytoplasm</location>
    </subcellularLocation>
</comment>
<dbReference type="RefSeq" id="WP_212784952.1">
    <property type="nucleotide sequence ID" value="NZ_AP019536.1"/>
</dbReference>
<sequence>MNISQLHQEIKHTNLAFMQLSQQMIRADKAHAVSSLGMSEEMADLVAGLSEEQLIKLSTANMFLCCFHFDDSVLLNMLTGYSKDTQTGKIAVASRKEELIAA</sequence>
<evidence type="ECO:0000256" key="7">
    <source>
        <dbReference type="ARBA" id="ARBA00023163"/>
    </source>
</evidence>
<dbReference type="EMBL" id="AP019536">
    <property type="protein sequence ID" value="BBI99723.1"/>
    <property type="molecule type" value="Genomic_DNA"/>
</dbReference>
<evidence type="ECO:0000256" key="1">
    <source>
        <dbReference type="ARBA" id="ARBA00022490"/>
    </source>
</evidence>
<name>A0AAN1VZR6_9PROT</name>
<keyword evidence="4 9" id="KW-0238">DNA-binding</keyword>
<dbReference type="InterPro" id="IPR036194">
    <property type="entry name" value="FlhD_sf"/>
</dbReference>
<dbReference type="SUPFAM" id="SSF63592">
    <property type="entry name" value="Flagellar transcriptional activator FlhD"/>
    <property type="match status" value="1"/>
</dbReference>
<keyword evidence="6 9" id="KW-0010">Activator</keyword>
<dbReference type="InterPro" id="IPR023559">
    <property type="entry name" value="Flagellar_FlhD"/>
</dbReference>
<evidence type="ECO:0000313" key="10">
    <source>
        <dbReference type="EMBL" id="BBI99723.1"/>
    </source>
</evidence>
<accession>A0AAN1VZR6</accession>
<dbReference type="GO" id="GO:0044780">
    <property type="term" value="P:bacterial-type flagellum assembly"/>
    <property type="evidence" value="ECO:0007669"/>
    <property type="project" value="InterPro"/>
</dbReference>
<gene>
    <name evidence="9" type="primary">flhD</name>
    <name evidence="10" type="ORF">FGKAn22_14160</name>
</gene>
<dbReference type="Gene3D" id="1.10.4000.10">
    <property type="entry name" value="Flagellar transcriptional activator FlhD"/>
    <property type="match status" value="1"/>
</dbReference>
<reference evidence="10 11" key="1">
    <citation type="submission" date="2019-03" db="EMBL/GenBank/DDBJ databases">
        <title>Complete genome sequence of Ferrigenium kumadai strain An22, a microaerophilic iron-oxidizing bacterium isolated from a paddy field soil.</title>
        <authorList>
            <person name="Watanabe T."/>
            <person name="Asakawa S."/>
        </authorList>
    </citation>
    <scope>NUCLEOTIDE SEQUENCE [LARGE SCALE GENOMIC DNA]</scope>
    <source>
        <strain evidence="10 11">An22</strain>
    </source>
</reference>
<evidence type="ECO:0000256" key="5">
    <source>
        <dbReference type="ARBA" id="ARBA00023157"/>
    </source>
</evidence>
<dbReference type="HAMAP" id="MF_00725">
    <property type="entry name" value="FlhD"/>
    <property type="match status" value="1"/>
</dbReference>
<keyword evidence="3 9" id="KW-0805">Transcription regulation</keyword>
<evidence type="ECO:0000256" key="4">
    <source>
        <dbReference type="ARBA" id="ARBA00023125"/>
    </source>
</evidence>
<comment type="similarity">
    <text evidence="9">Belongs to the FlhD family.</text>
</comment>
<evidence type="ECO:0000256" key="3">
    <source>
        <dbReference type="ARBA" id="ARBA00023015"/>
    </source>
</evidence>
<evidence type="ECO:0000256" key="2">
    <source>
        <dbReference type="ARBA" id="ARBA00022795"/>
    </source>
</evidence>
<dbReference type="GO" id="GO:0005737">
    <property type="term" value="C:cytoplasm"/>
    <property type="evidence" value="ECO:0007669"/>
    <property type="project" value="UniProtKB-SubCell"/>
</dbReference>
<proteinExistence type="inferred from homology"/>
<keyword evidence="2 9" id="KW-1005">Bacterial flagellum biogenesis</keyword>
<feature type="disulfide bond" description="Interchain" evidence="9">
    <location>
        <position position="65"/>
    </location>
</feature>
<dbReference type="Pfam" id="PF05247">
    <property type="entry name" value="FlhD"/>
    <property type="match status" value="1"/>
</dbReference>
<evidence type="ECO:0000256" key="9">
    <source>
        <dbReference type="HAMAP-Rule" id="MF_00725"/>
    </source>
</evidence>
<comment type="function">
    <text evidence="8 9">Functions in complex with FlhC as a master transcriptional regulator that regulates transcription of several flagellar and non-flagellar operons by binding to their promoter region. Activates expression of class 2 flagellar genes, including fliA, which is a flagellum-specific sigma factor that turns on the class 3 genes. Also regulates genes whose products function in a variety of physiological pathways.</text>
</comment>
<comment type="domain">
    <text evidence="9">The C-terminal region contains a putative helix-turn-helix (HTH) motif, suggesting that this region may bind DNA.</text>
</comment>
<evidence type="ECO:0000256" key="8">
    <source>
        <dbReference type="ARBA" id="ARBA00025431"/>
    </source>
</evidence>
<dbReference type="Proteomes" id="UP001319121">
    <property type="component" value="Chromosome"/>
</dbReference>
<keyword evidence="5 9" id="KW-1015">Disulfide bond</keyword>
<keyword evidence="11" id="KW-1185">Reference proteome</keyword>
<protein>
    <recommendedName>
        <fullName evidence="9">Flagellar transcriptional regulator FlhD</fullName>
    </recommendedName>
</protein>
<dbReference type="GO" id="GO:0045893">
    <property type="term" value="P:positive regulation of DNA-templated transcription"/>
    <property type="evidence" value="ECO:0007669"/>
    <property type="project" value="InterPro"/>
</dbReference>
<dbReference type="GO" id="GO:0003677">
    <property type="term" value="F:DNA binding"/>
    <property type="evidence" value="ECO:0007669"/>
    <property type="project" value="UniProtKB-UniRule"/>
</dbReference>